<sequence>MSGQPALVDTRALRAYARRHGLPEPVRTRVDTAFIEVPALDAFDGVICVPDTTLSADLPR</sequence>
<accession>A0A7H1PTP5</accession>
<name>A0A7H1PTP5_9ACTN</name>
<evidence type="ECO:0000313" key="1">
    <source>
        <dbReference type="EMBL" id="QNT91425.1"/>
    </source>
</evidence>
<organism evidence="1 2">
    <name type="scientific">Streptomyces griseofuscus</name>
    <dbReference type="NCBI Taxonomy" id="146922"/>
    <lineage>
        <taxon>Bacteria</taxon>
        <taxon>Bacillati</taxon>
        <taxon>Actinomycetota</taxon>
        <taxon>Actinomycetes</taxon>
        <taxon>Kitasatosporales</taxon>
        <taxon>Streptomycetaceae</taxon>
        <taxon>Streptomyces</taxon>
    </lineage>
</organism>
<dbReference type="RefSeq" id="WP_051850258.1">
    <property type="nucleotide sequence ID" value="NZ_CP051006.1"/>
</dbReference>
<dbReference type="Proteomes" id="UP000516422">
    <property type="component" value="Chromosome"/>
</dbReference>
<proteinExistence type="predicted"/>
<dbReference type="AlphaFoldDB" id="A0A7H1PTP5"/>
<protein>
    <submittedName>
        <fullName evidence="1">Uncharacterized protein</fullName>
    </submittedName>
</protein>
<reference evidence="1 2" key="1">
    <citation type="submission" date="2020-04" db="EMBL/GenBank/DDBJ databases">
        <title>Characterization and engineering of Streptomyces griseofuscus DSM40191 as a potential heterologous host for expression of BGCs.</title>
        <authorList>
            <person name="Gren T."/>
            <person name="Whitford C.M."/>
            <person name="Mohite O.S."/>
            <person name="Joergensen T.S."/>
            <person name="Nielsen J.B."/>
            <person name="Lee S.Y."/>
            <person name="Weber T."/>
        </authorList>
    </citation>
    <scope>NUCLEOTIDE SEQUENCE [LARGE SCALE GENOMIC DNA]</scope>
    <source>
        <strain evidence="1 2">DSM 40191</strain>
    </source>
</reference>
<dbReference type="KEGG" id="sgf:HEP81_01092"/>
<evidence type="ECO:0000313" key="2">
    <source>
        <dbReference type="Proteomes" id="UP000516422"/>
    </source>
</evidence>
<dbReference type="GeneID" id="91460719"/>
<dbReference type="EMBL" id="CP051006">
    <property type="protein sequence ID" value="QNT91425.1"/>
    <property type="molecule type" value="Genomic_DNA"/>
</dbReference>
<gene>
    <name evidence="1" type="ORF">HEP81_01092</name>
</gene>